<dbReference type="InterPro" id="IPR041117">
    <property type="entry name" value="SoxA_A3"/>
</dbReference>
<dbReference type="GO" id="GO:0046653">
    <property type="term" value="P:tetrahydrofolate metabolic process"/>
    <property type="evidence" value="ECO:0007669"/>
    <property type="project" value="InterPro"/>
</dbReference>
<feature type="domain" description="GCVT N-terminal" evidence="3">
    <location>
        <begin position="601"/>
        <end position="873"/>
    </location>
</feature>
<dbReference type="Pfam" id="PF01571">
    <property type="entry name" value="GCV_T"/>
    <property type="match status" value="1"/>
</dbReference>
<dbReference type="EMBL" id="SMAI01000009">
    <property type="protein sequence ID" value="TCT03531.1"/>
    <property type="molecule type" value="Genomic_DNA"/>
</dbReference>
<dbReference type="Pfam" id="PF17806">
    <property type="entry name" value="SO_alpha_A3"/>
    <property type="match status" value="1"/>
</dbReference>
<comment type="caution">
    <text evidence="6">The sequence shown here is derived from an EMBL/GenBank/DDBJ whole genome shotgun (WGS) entry which is preliminary data.</text>
</comment>
<dbReference type="RefSeq" id="WP_132032580.1">
    <property type="nucleotide sequence ID" value="NZ_SMAI01000009.1"/>
</dbReference>
<dbReference type="Pfam" id="PF13510">
    <property type="entry name" value="Fer2_4"/>
    <property type="match status" value="1"/>
</dbReference>
<dbReference type="InterPro" id="IPR041854">
    <property type="entry name" value="BFD-like_2Fe2S-bd_dom_sf"/>
</dbReference>
<dbReference type="SUPFAM" id="SSF51905">
    <property type="entry name" value="FAD/NAD(P)-binding domain"/>
    <property type="match status" value="1"/>
</dbReference>
<dbReference type="Gene3D" id="3.10.20.440">
    <property type="entry name" value="2Fe-2S iron-sulphur cluster binding domain, sarcosine oxidase, alpha subunit, N-terminal domain"/>
    <property type="match status" value="1"/>
</dbReference>
<evidence type="ECO:0000256" key="1">
    <source>
        <dbReference type="ARBA" id="ARBA00008609"/>
    </source>
</evidence>
<organism evidence="6 7">
    <name type="scientific">Aquabacter spiritensis</name>
    <dbReference type="NCBI Taxonomy" id="933073"/>
    <lineage>
        <taxon>Bacteria</taxon>
        <taxon>Pseudomonadati</taxon>
        <taxon>Pseudomonadota</taxon>
        <taxon>Alphaproteobacteria</taxon>
        <taxon>Hyphomicrobiales</taxon>
        <taxon>Xanthobacteraceae</taxon>
        <taxon>Aquabacter</taxon>
    </lineage>
</organism>
<accession>A0A4R3LT23</accession>
<proteinExistence type="inferred from homology"/>
<gene>
    <name evidence="6" type="ORF">EDC64_10981</name>
</gene>
<reference evidence="6 7" key="1">
    <citation type="submission" date="2019-03" db="EMBL/GenBank/DDBJ databases">
        <title>Genomic Encyclopedia of Type Strains, Phase IV (KMG-IV): sequencing the most valuable type-strain genomes for metagenomic binning, comparative biology and taxonomic classification.</title>
        <authorList>
            <person name="Goeker M."/>
        </authorList>
    </citation>
    <scope>NUCLEOTIDE SEQUENCE [LARGE SCALE GENOMIC DNA]</scope>
    <source>
        <strain evidence="6 7">DSM 9035</strain>
    </source>
</reference>
<evidence type="ECO:0000259" key="3">
    <source>
        <dbReference type="Pfam" id="PF01571"/>
    </source>
</evidence>
<name>A0A4R3LT23_9HYPH</name>
<dbReference type="SUPFAM" id="SSF103025">
    <property type="entry name" value="Folate-binding domain"/>
    <property type="match status" value="1"/>
</dbReference>
<dbReference type="PIRSF" id="PIRSF037980">
    <property type="entry name" value="SoxA"/>
    <property type="match status" value="1"/>
</dbReference>
<dbReference type="GO" id="GO:0008115">
    <property type="term" value="F:sarcosine oxidase activity"/>
    <property type="evidence" value="ECO:0007669"/>
    <property type="project" value="InterPro"/>
</dbReference>
<feature type="domain" description="Aminomethyltransferase C-terminal" evidence="4">
    <location>
        <begin position="894"/>
        <end position="979"/>
    </location>
</feature>
<dbReference type="Gene3D" id="1.10.10.1100">
    <property type="entry name" value="BFD-like [2Fe-2S]-binding domain"/>
    <property type="match status" value="1"/>
</dbReference>
<dbReference type="InterPro" id="IPR027266">
    <property type="entry name" value="TrmE/GcvT-like"/>
</dbReference>
<dbReference type="NCBIfam" id="TIGR01372">
    <property type="entry name" value="soxA"/>
    <property type="match status" value="1"/>
</dbReference>
<keyword evidence="2" id="KW-0560">Oxidoreductase</keyword>
<evidence type="ECO:0000259" key="4">
    <source>
        <dbReference type="Pfam" id="PF08669"/>
    </source>
</evidence>
<dbReference type="InterPro" id="IPR029043">
    <property type="entry name" value="GcvT/YgfZ_C"/>
</dbReference>
<evidence type="ECO:0000259" key="5">
    <source>
        <dbReference type="Pfam" id="PF17806"/>
    </source>
</evidence>
<evidence type="ECO:0000313" key="7">
    <source>
        <dbReference type="Proteomes" id="UP000294664"/>
    </source>
</evidence>
<dbReference type="PANTHER" id="PTHR43757">
    <property type="entry name" value="AMINOMETHYLTRANSFERASE"/>
    <property type="match status" value="1"/>
</dbReference>
<dbReference type="AlphaFoldDB" id="A0A4R3LT23"/>
<dbReference type="InterPro" id="IPR006277">
    <property type="entry name" value="Sarcosine_oxidase_asu"/>
</dbReference>
<evidence type="ECO:0000313" key="6">
    <source>
        <dbReference type="EMBL" id="TCT03531.1"/>
    </source>
</evidence>
<dbReference type="InterPro" id="IPR006222">
    <property type="entry name" value="GCVT_N"/>
</dbReference>
<keyword evidence="7" id="KW-1185">Reference proteome</keyword>
<dbReference type="OrthoDB" id="5287468at2"/>
<sequence length="987" mass="105366">MTRFVDGGLIDRTRPLAFTFDGQAYRGFAGDTLASALTANGVRLIGRSFKYHRPRGLFSAGSDEPNALVELRTGARREPNTRATTVELYDGLDAASQNRWPSLDFDLQAAGGLFAPLLGAGFYYKTFMWPAALWEKLYEPVIRRAAGLGRAAEAPDPDAYEKAYAFCDVLVIGGGAAGLMAALTAGRSGARVILVDEDFRLGGRILSEREEIDDAPSLQFVARAEAELAAMPEVRVMRRTTVFGVYDGGTYGALERVGDHLPVPAPFTPRQRYWKIVARRAVLCAGAGDRPIVFGGNDRPGVMSAQALRSYAVRYAAAAGSPAVVFANNGYAWSAAFDAAAAGVPIAAIVDVRAEPPPVQMERANRRGIRVIAGGEVIATSGKLLSSVTVRARGRTETIAAQILAVSGGSSPTLALTSHFGGKPVYRADIAGFVPGVLPPGLSVAGAAAGEYSLARCLAAGAARGAEAANDLGFTARATPVPQAQDKPITVSPFWHVAQSRGLAFVDLQNDVTAKDIAIAHQEGFRAVELLKRYTTLGMATDQGRTSNVNGLAMMAALTGQDIETTGTTLFRPPFTPVAIGAIAGHHREKDFRATRPTPTHAWARAQGATFVEAGLWLRAQYFPRAGEADWLETVKREVTATRASVGLIDVSTFGKIDLQGPDVGRFLDRVYINTFSTLAVGKVRYGVMLREDGMVMDDGTTARLADTHYLMTTTTANAAKVYQHLEFCLQVLWPDLDVQIASVSEQWAQVSIAGPRARDVLARIADAPLDVSNAGLPYMGVAQGSVMGGIAARIFRVSFSGELGYEIAVPARHGAPLARALMEAGAPFDITPYGTEALGVMRIEKGHVSGNELNGQTSVADLGLGRMASTKKDHIGRVLSERPAFRDPDRPTLVGFKPVDPKDRLRAGAHFLRHGRSAVLANDEGYMTSVAFSPTLGHWIGLGLLARGPERIGETVRAYDPVRGADIPVEICRPGFVDPEGERLRV</sequence>
<dbReference type="InterPro" id="IPR028896">
    <property type="entry name" value="GcvT/YgfZ/DmdA"/>
</dbReference>
<comment type="similarity">
    <text evidence="1">Belongs to the GcvT family.</text>
</comment>
<dbReference type="PANTHER" id="PTHR43757:SF2">
    <property type="entry name" value="AMINOMETHYLTRANSFERASE, MITOCHONDRIAL"/>
    <property type="match status" value="1"/>
</dbReference>
<evidence type="ECO:0000256" key="2">
    <source>
        <dbReference type="ARBA" id="ARBA00023002"/>
    </source>
</evidence>
<dbReference type="InterPro" id="IPR036188">
    <property type="entry name" value="FAD/NAD-bd_sf"/>
</dbReference>
<protein>
    <submittedName>
        <fullName evidence="6">N-methylglutamate dehydrogenase subunit C</fullName>
    </submittedName>
</protein>
<dbReference type="Proteomes" id="UP000294664">
    <property type="component" value="Unassembled WGS sequence"/>
</dbReference>
<dbReference type="Pfam" id="PF12831">
    <property type="entry name" value="FAD_oxidored"/>
    <property type="match status" value="1"/>
</dbReference>
<dbReference type="Gene3D" id="3.30.1360.120">
    <property type="entry name" value="Probable tRNA modification gtpase trme, domain 1"/>
    <property type="match status" value="1"/>
</dbReference>
<dbReference type="Pfam" id="PF08669">
    <property type="entry name" value="GCV_T_C"/>
    <property type="match status" value="1"/>
</dbReference>
<feature type="domain" description="SoxA A3" evidence="5">
    <location>
        <begin position="504"/>
        <end position="585"/>
    </location>
</feature>
<dbReference type="SUPFAM" id="SSF101790">
    <property type="entry name" value="Aminomethyltransferase beta-barrel domain"/>
    <property type="match status" value="1"/>
</dbReference>
<dbReference type="Gene3D" id="3.50.50.60">
    <property type="entry name" value="FAD/NAD(P)-binding domain"/>
    <property type="match status" value="1"/>
</dbReference>
<dbReference type="InterPro" id="IPR042204">
    <property type="entry name" value="2Fe-2S-bd_N"/>
</dbReference>
<dbReference type="InterPro" id="IPR013977">
    <property type="entry name" value="GcvT_C"/>
</dbReference>